<feature type="transmembrane region" description="Helical" evidence="1">
    <location>
        <begin position="6"/>
        <end position="25"/>
    </location>
</feature>
<evidence type="ECO:0000256" key="1">
    <source>
        <dbReference type="SAM" id="Phobius"/>
    </source>
</evidence>
<proteinExistence type="predicted"/>
<accession>A0A7K1T123</accession>
<name>A0A7K1T123_9SPHI</name>
<keyword evidence="1" id="KW-0812">Transmembrane</keyword>
<gene>
    <name evidence="2" type="ORF">GO621_17215</name>
</gene>
<dbReference type="AlphaFoldDB" id="A0A7K1T123"/>
<protein>
    <recommendedName>
        <fullName evidence="4">DUF5640 domain-containing protein</fullName>
    </recommendedName>
</protein>
<keyword evidence="1" id="KW-0472">Membrane</keyword>
<dbReference type="RefSeq" id="WP_157569348.1">
    <property type="nucleotide sequence ID" value="NZ_WPIK01000021.1"/>
</dbReference>
<organism evidence="2 3">
    <name type="scientific">Mucilaginibacter arboris</name>
    <dbReference type="NCBI Taxonomy" id="2682090"/>
    <lineage>
        <taxon>Bacteria</taxon>
        <taxon>Pseudomonadati</taxon>
        <taxon>Bacteroidota</taxon>
        <taxon>Sphingobacteriia</taxon>
        <taxon>Sphingobacteriales</taxon>
        <taxon>Sphingobacteriaceae</taxon>
        <taxon>Mucilaginibacter</taxon>
    </lineage>
</organism>
<dbReference type="EMBL" id="WPIK01000021">
    <property type="protein sequence ID" value="MVN23266.1"/>
    <property type="molecule type" value="Genomic_DNA"/>
</dbReference>
<dbReference type="PROSITE" id="PS51257">
    <property type="entry name" value="PROKAR_LIPOPROTEIN"/>
    <property type="match status" value="1"/>
</dbReference>
<evidence type="ECO:0000313" key="2">
    <source>
        <dbReference type="EMBL" id="MVN23266.1"/>
    </source>
</evidence>
<dbReference type="Proteomes" id="UP000462014">
    <property type="component" value="Unassembled WGS sequence"/>
</dbReference>
<keyword evidence="3" id="KW-1185">Reference proteome</keyword>
<evidence type="ECO:0000313" key="3">
    <source>
        <dbReference type="Proteomes" id="UP000462014"/>
    </source>
</evidence>
<comment type="caution">
    <text evidence="2">The sequence shown here is derived from an EMBL/GenBank/DDBJ whole genome shotgun (WGS) entry which is preliminary data.</text>
</comment>
<sequence>MMKNYLQYIVISFFVIVFTSCKNPAEKNKIMGNWRSEDKKTGLKITAKEFTLDEGEDPIAESYFVKGDTIFTSYEGAQPYTKFAVKDLTDKSMTLVYPDSTTVTFVR</sequence>
<reference evidence="2 3" key="1">
    <citation type="submission" date="2019-12" db="EMBL/GenBank/DDBJ databases">
        <title>Mucilaginibacter sp. HMF7410 genome sequencing and assembly.</title>
        <authorList>
            <person name="Kang H."/>
            <person name="Cha I."/>
            <person name="Kim H."/>
            <person name="Joh K."/>
        </authorList>
    </citation>
    <scope>NUCLEOTIDE SEQUENCE [LARGE SCALE GENOMIC DNA]</scope>
    <source>
        <strain evidence="2 3">HMF7410</strain>
    </source>
</reference>
<evidence type="ECO:0008006" key="4">
    <source>
        <dbReference type="Google" id="ProtNLM"/>
    </source>
</evidence>
<keyword evidence="1" id="KW-1133">Transmembrane helix</keyword>